<dbReference type="RefSeq" id="WP_033080507.1">
    <property type="nucleotide sequence ID" value="NZ_JQEC01000002.1"/>
</dbReference>
<dbReference type="PATRIC" id="fig|28229.3.peg.427"/>
<feature type="domain" description="Aminoglycoside phosphotransferase" evidence="1">
    <location>
        <begin position="79"/>
        <end position="228"/>
    </location>
</feature>
<accession>A0A099L727</accession>
<keyword evidence="2" id="KW-0808">Transferase</keyword>
<dbReference type="AlphaFoldDB" id="A0A099L727"/>
<evidence type="ECO:0000313" key="3">
    <source>
        <dbReference type="Proteomes" id="UP000029868"/>
    </source>
</evidence>
<dbReference type="EMBL" id="JQEC01000002">
    <property type="protein sequence ID" value="KGJ97683.1"/>
    <property type="molecule type" value="Genomic_DNA"/>
</dbReference>
<comment type="caution">
    <text evidence="2">The sequence shown here is derived from an EMBL/GenBank/DDBJ whole genome shotgun (WGS) entry which is preliminary data.</text>
</comment>
<protein>
    <submittedName>
        <fullName evidence="2">Aminoglycoside phosphotransferase</fullName>
    </submittedName>
</protein>
<dbReference type="InterPro" id="IPR002575">
    <property type="entry name" value="Aminoglycoside_PTrfase"/>
</dbReference>
<dbReference type="PANTHER" id="PTHR22603">
    <property type="entry name" value="CHOLINE/ETHANOALAMINE KINASE"/>
    <property type="match status" value="1"/>
</dbReference>
<dbReference type="Gene3D" id="3.90.1200.10">
    <property type="match status" value="1"/>
</dbReference>
<dbReference type="PANTHER" id="PTHR22603:SF66">
    <property type="entry name" value="ETHANOLAMINE KINASE"/>
    <property type="match status" value="1"/>
</dbReference>
<reference evidence="2 3" key="1">
    <citation type="submission" date="2014-08" db="EMBL/GenBank/DDBJ databases">
        <title>Genomic and Phenotypic Diversity of Colwellia psychrerythraea strains from Disparate Marine Basins.</title>
        <authorList>
            <person name="Techtmann S.M."/>
            <person name="Stelling S.C."/>
            <person name="Utturkar S.M."/>
            <person name="Alshibli N."/>
            <person name="Harris A."/>
            <person name="Brown S.D."/>
            <person name="Hazen T.C."/>
        </authorList>
    </citation>
    <scope>NUCLEOTIDE SEQUENCE [LARGE SCALE GENOMIC DNA]</scope>
    <source>
        <strain evidence="2 3">GAB14E</strain>
    </source>
</reference>
<evidence type="ECO:0000313" key="2">
    <source>
        <dbReference type="EMBL" id="KGJ97683.1"/>
    </source>
</evidence>
<organism evidence="2 3">
    <name type="scientific">Colwellia psychrerythraea</name>
    <name type="common">Vibrio psychroerythus</name>
    <dbReference type="NCBI Taxonomy" id="28229"/>
    <lineage>
        <taxon>Bacteria</taxon>
        <taxon>Pseudomonadati</taxon>
        <taxon>Pseudomonadota</taxon>
        <taxon>Gammaproteobacteria</taxon>
        <taxon>Alteromonadales</taxon>
        <taxon>Colwelliaceae</taxon>
        <taxon>Colwellia</taxon>
    </lineage>
</organism>
<dbReference type="OrthoDB" id="179763at2"/>
<proteinExistence type="predicted"/>
<dbReference type="GO" id="GO:0004305">
    <property type="term" value="F:ethanolamine kinase activity"/>
    <property type="evidence" value="ECO:0007669"/>
    <property type="project" value="TreeGrafter"/>
</dbReference>
<gene>
    <name evidence="2" type="ORF">GAB14E_1272</name>
</gene>
<dbReference type="Proteomes" id="UP000029868">
    <property type="component" value="Unassembled WGS sequence"/>
</dbReference>
<sequence length="322" mass="36183">MLIPIDVINSLKSLPCFTEVRAISLLANGLSQTALKVTTATQVFFAKKLNEETASTEISCALLYAGLNIKDVSEQRIEQQLSPQVIYHDQHWLVTDFISGLTLTDTKLNNDRKISIALNMMAELHQFPLELAKYPIPLLIPTCSVKRLLTKPAPFLISHSCTLDKVTKSLSASINSLILDSTSSNVICHGDLNLTNILLDDGQRPWLIDFECAHVAPEEFDLAMFIAVNNIADQYITKIVAEYMSLVPGYRPNRNLLNYYILYSLYINGLWYFDNIDPLEPDNPMYALGIEQWSAFDIFTNEHAIAVPKLMSIINGGVDERR</sequence>
<dbReference type="GO" id="GO:0005737">
    <property type="term" value="C:cytoplasm"/>
    <property type="evidence" value="ECO:0007669"/>
    <property type="project" value="TreeGrafter"/>
</dbReference>
<dbReference type="Pfam" id="PF01636">
    <property type="entry name" value="APH"/>
    <property type="match status" value="1"/>
</dbReference>
<dbReference type="GO" id="GO:0006646">
    <property type="term" value="P:phosphatidylethanolamine biosynthetic process"/>
    <property type="evidence" value="ECO:0007669"/>
    <property type="project" value="TreeGrafter"/>
</dbReference>
<evidence type="ECO:0000259" key="1">
    <source>
        <dbReference type="Pfam" id="PF01636"/>
    </source>
</evidence>
<name>A0A099L727_COLPS</name>
<dbReference type="SUPFAM" id="SSF56112">
    <property type="entry name" value="Protein kinase-like (PK-like)"/>
    <property type="match status" value="1"/>
</dbReference>
<dbReference type="InterPro" id="IPR011009">
    <property type="entry name" value="Kinase-like_dom_sf"/>
</dbReference>